<evidence type="ECO:0000256" key="1">
    <source>
        <dbReference type="SAM" id="Phobius"/>
    </source>
</evidence>
<organism evidence="2 3">
    <name type="scientific">Pantoea coffeiphila</name>
    <dbReference type="NCBI Taxonomy" id="1465635"/>
    <lineage>
        <taxon>Bacteria</taxon>
        <taxon>Pseudomonadati</taxon>
        <taxon>Pseudomonadota</taxon>
        <taxon>Gammaproteobacteria</taxon>
        <taxon>Enterobacterales</taxon>
        <taxon>Erwiniaceae</taxon>
        <taxon>Pantoea</taxon>
    </lineage>
</organism>
<name>A0A2S9IBZ0_9GAMM</name>
<evidence type="ECO:0000313" key="2">
    <source>
        <dbReference type="EMBL" id="PRD15296.1"/>
    </source>
</evidence>
<protein>
    <submittedName>
        <fullName evidence="2">Uncharacterized protein</fullName>
    </submittedName>
</protein>
<comment type="caution">
    <text evidence="2">The sequence shown here is derived from an EMBL/GenBank/DDBJ whole genome shotgun (WGS) entry which is preliminary data.</text>
</comment>
<dbReference type="Proteomes" id="UP000239181">
    <property type="component" value="Unassembled WGS sequence"/>
</dbReference>
<gene>
    <name evidence="2" type="ORF">CQW29_12640</name>
</gene>
<evidence type="ECO:0000313" key="3">
    <source>
        <dbReference type="Proteomes" id="UP000239181"/>
    </source>
</evidence>
<keyword evidence="1" id="KW-0812">Transmembrane</keyword>
<keyword evidence="3" id="KW-1185">Reference proteome</keyword>
<dbReference type="AlphaFoldDB" id="A0A2S9IBZ0"/>
<keyword evidence="1" id="KW-0472">Membrane</keyword>
<accession>A0A2S9IBZ0</accession>
<dbReference type="RefSeq" id="WP_105593074.1">
    <property type="nucleotide sequence ID" value="NZ_PDET01000007.1"/>
</dbReference>
<feature type="transmembrane region" description="Helical" evidence="1">
    <location>
        <begin position="7"/>
        <end position="26"/>
    </location>
</feature>
<dbReference type="EMBL" id="PDET01000007">
    <property type="protein sequence ID" value="PRD15296.1"/>
    <property type="molecule type" value="Genomic_DNA"/>
</dbReference>
<reference evidence="2 3" key="1">
    <citation type="submission" date="2017-10" db="EMBL/GenBank/DDBJ databases">
        <title>Draft genome of two endophytic bacteria isolated from 'guarana' Paullinia cupana (Mart.) Ducke.</title>
        <authorList>
            <person name="Siqueira K.A."/>
            <person name="Liotti R.G."/>
            <person name="Mendes T.A."/>
            <person name="Soares M.A."/>
        </authorList>
    </citation>
    <scope>NUCLEOTIDE SEQUENCE [LARGE SCALE GENOMIC DNA]</scope>
    <source>
        <strain evidence="2 3">342</strain>
    </source>
</reference>
<dbReference type="OrthoDB" id="6613170at2"/>
<feature type="transmembrane region" description="Helical" evidence="1">
    <location>
        <begin position="76"/>
        <end position="99"/>
    </location>
</feature>
<keyword evidence="1" id="KW-1133">Transmembrane helix</keyword>
<feature type="transmembrane region" description="Helical" evidence="1">
    <location>
        <begin position="46"/>
        <end position="64"/>
    </location>
</feature>
<sequence>MKHYSYLYLFTISIAVLLVIFGFIVWRSGIYAETFLNDATSKNFVLVSLGLSICLSLYAFHRGVIRTGKRIDYLKFFMGTFVVLMAVAVIPLMTLAYYLPGKTSAYAASYSYSPRGHKSCAGANVDDPDLGRNIKICYPEGNYQFNKVIFVSKKTNALGSVILFAMTAP</sequence>
<proteinExistence type="predicted"/>